<evidence type="ECO:0000259" key="2">
    <source>
        <dbReference type="Pfam" id="PF13449"/>
    </source>
</evidence>
<reference evidence="3 4" key="1">
    <citation type="journal article" date="2021" name="Genome Biol. Evol.">
        <title>Complete Genome Sequencing of a Novel Gloeobacter Species from a Waterfall Cave in Mexico.</title>
        <authorList>
            <person name="Saw J.H."/>
            <person name="Cardona T."/>
            <person name="Montejano G."/>
        </authorList>
    </citation>
    <scope>NUCLEOTIDE SEQUENCE [LARGE SCALE GENOMIC DNA]</scope>
    <source>
        <strain evidence="3">MG652769</strain>
    </source>
</reference>
<dbReference type="PANTHER" id="PTHR37957:SF1">
    <property type="entry name" value="PHYTASE-LIKE DOMAIN-CONTAINING PROTEIN"/>
    <property type="match status" value="1"/>
</dbReference>
<dbReference type="Pfam" id="PF13449">
    <property type="entry name" value="Phytase-like"/>
    <property type="match status" value="1"/>
</dbReference>
<dbReference type="Proteomes" id="UP001054846">
    <property type="component" value="Chromosome"/>
</dbReference>
<dbReference type="EMBL" id="CP063845">
    <property type="protein sequence ID" value="UFP93048.1"/>
    <property type="molecule type" value="Genomic_DNA"/>
</dbReference>
<evidence type="ECO:0000313" key="3">
    <source>
        <dbReference type="EMBL" id="UFP93048.1"/>
    </source>
</evidence>
<protein>
    <submittedName>
        <fullName evidence="3">Esterase-like activity of phytase family protein</fullName>
    </submittedName>
</protein>
<keyword evidence="4" id="KW-1185">Reference proteome</keyword>
<evidence type="ECO:0000256" key="1">
    <source>
        <dbReference type="SAM" id="SignalP"/>
    </source>
</evidence>
<feature type="chain" id="PRO_5046446419" evidence="1">
    <location>
        <begin position="29"/>
        <end position="450"/>
    </location>
</feature>
<dbReference type="InterPro" id="IPR027372">
    <property type="entry name" value="Phytase-like_dom"/>
</dbReference>
<keyword evidence="1" id="KW-0732">Signal</keyword>
<organism evidence="3 4">
    <name type="scientific">Gloeobacter morelensis MG652769</name>
    <dbReference type="NCBI Taxonomy" id="2781736"/>
    <lineage>
        <taxon>Bacteria</taxon>
        <taxon>Bacillati</taxon>
        <taxon>Cyanobacteriota</taxon>
        <taxon>Cyanophyceae</taxon>
        <taxon>Gloeobacterales</taxon>
        <taxon>Gloeobacteraceae</taxon>
        <taxon>Gloeobacter</taxon>
        <taxon>Gloeobacter morelensis</taxon>
    </lineage>
</organism>
<evidence type="ECO:0000313" key="4">
    <source>
        <dbReference type="Proteomes" id="UP001054846"/>
    </source>
</evidence>
<sequence>MQSAMKNTTIGMLLAVCVAGASAGAAGATELVGRAVLPAETYAFGPTSGQFTTGGNGIVAPYLFRQPVQGVSSVIAGPVPGTYRVLSDNGFGAKSNSADYLLRSYGLRPDFKTATGGSGRVFPVDLATGALLPAFDFPTWLQLQDPALKAGFAIVAEQATYYPTSTIPVDPGIKNNRLLTGADFDLESFRKVPDGTFWVGEEFGPFLLHFSATGELLDAPVALPNFAGFGTNPLVQSPDNPLLNGATPNLGGSRGFEGLALNASGDKLYALLEGPLTEDPDRNRLIINEFDLATKTYTGKIFFYRMENTTESGQAIGELTAINDSEFLVIERDGKQGDPNNPAFTDPAQFKRIYKIDLRKLDSQGFVEKELVVDLLNIPDPNNVGGNGTTNGAFTFPFVTIESVLPIAPRLLLVANDNNFPGSVGRTPGVADDNEFILVRLDKALRLTAR</sequence>
<proteinExistence type="predicted"/>
<dbReference type="PANTHER" id="PTHR37957">
    <property type="entry name" value="BLR7070 PROTEIN"/>
    <property type="match status" value="1"/>
</dbReference>
<feature type="domain" description="Phytase-like" evidence="2">
    <location>
        <begin position="66"/>
        <end position="420"/>
    </location>
</feature>
<feature type="signal peptide" evidence="1">
    <location>
        <begin position="1"/>
        <end position="28"/>
    </location>
</feature>
<name>A0ABY3PHM6_9CYAN</name>
<accession>A0ABY3PHM6</accession>
<gene>
    <name evidence="3" type="ORF">ISF26_14660</name>
</gene>